<dbReference type="SUPFAM" id="SSF54534">
    <property type="entry name" value="FKBP-like"/>
    <property type="match status" value="1"/>
</dbReference>
<evidence type="ECO:0000313" key="9">
    <source>
        <dbReference type="Proteomes" id="UP000008561"/>
    </source>
</evidence>
<evidence type="ECO:0000256" key="5">
    <source>
        <dbReference type="PROSITE-ProRule" id="PRU00277"/>
    </source>
</evidence>
<comment type="similarity">
    <text evidence="2 6">Belongs to the FKBP-type PPIase family.</text>
</comment>
<dbReference type="InterPro" id="IPR001179">
    <property type="entry name" value="PPIase_FKBP_dom"/>
</dbReference>
<dbReference type="GO" id="GO:0006457">
    <property type="term" value="P:protein folding"/>
    <property type="evidence" value="ECO:0007669"/>
    <property type="project" value="InterPro"/>
</dbReference>
<dbReference type="Pfam" id="PF01346">
    <property type="entry name" value="FKBP_N"/>
    <property type="match status" value="1"/>
</dbReference>
<protein>
    <recommendedName>
        <fullName evidence="6">Peptidyl-prolyl cis-trans isomerase</fullName>
        <ecNumber evidence="6">5.2.1.8</ecNumber>
    </recommendedName>
</protein>
<gene>
    <name evidence="8" type="ordered locus">Dole_2409</name>
</gene>
<dbReference type="InterPro" id="IPR036944">
    <property type="entry name" value="PPIase_FKBP_N_sf"/>
</dbReference>
<dbReference type="GO" id="GO:0003755">
    <property type="term" value="F:peptidyl-prolyl cis-trans isomerase activity"/>
    <property type="evidence" value="ECO:0007669"/>
    <property type="project" value="UniProtKB-UniRule"/>
</dbReference>
<dbReference type="Proteomes" id="UP000008561">
    <property type="component" value="Chromosome"/>
</dbReference>
<name>A8ZVM6_DESOH</name>
<dbReference type="Gene3D" id="1.10.287.460">
    <property type="entry name" value="Peptidyl-prolyl cis-trans isomerase, FKBP-type, N-terminal domain"/>
    <property type="match status" value="1"/>
</dbReference>
<dbReference type="PROSITE" id="PS50059">
    <property type="entry name" value="FKBP_PPIASE"/>
    <property type="match status" value="1"/>
</dbReference>
<keyword evidence="9" id="KW-1185">Reference proteome</keyword>
<dbReference type="HOGENOM" id="CLU_013615_0_1_7"/>
<evidence type="ECO:0000256" key="6">
    <source>
        <dbReference type="RuleBase" id="RU003915"/>
    </source>
</evidence>
<dbReference type="Gene3D" id="3.10.50.40">
    <property type="match status" value="1"/>
</dbReference>
<dbReference type="EMBL" id="CP000859">
    <property type="protein sequence ID" value="ABW68213.1"/>
    <property type="molecule type" value="Genomic_DNA"/>
</dbReference>
<sequence length="242" mass="26498">MKKRLPSAVMAFGMLCMTACSDGGKEQAAKIDNISKQFSYIVGLEMIYTLEELKTVTIDREAFLQGIEDGLAGNTPMLSPDQMTGVKALVSQQEREFHNKRIAAAAEKNLNEQKAFLADNRDKEGVVVTASGLQYTVLRKGDGPRPEAVDNVQIHMVGKLLDGTVFESTYQRGTPVWVKVAGVIPAWEEALTMMNVGSKYRFFIPSELAHGKEGNFLEGGVIGPNAMLIVDLELLAIQEKSD</sequence>
<evidence type="ECO:0000256" key="3">
    <source>
        <dbReference type="ARBA" id="ARBA00023110"/>
    </source>
</evidence>
<dbReference type="InterPro" id="IPR046357">
    <property type="entry name" value="PPIase_dom_sf"/>
</dbReference>
<comment type="catalytic activity">
    <reaction evidence="1 5 6">
        <text>[protein]-peptidylproline (omega=180) = [protein]-peptidylproline (omega=0)</text>
        <dbReference type="Rhea" id="RHEA:16237"/>
        <dbReference type="Rhea" id="RHEA-COMP:10747"/>
        <dbReference type="Rhea" id="RHEA-COMP:10748"/>
        <dbReference type="ChEBI" id="CHEBI:83833"/>
        <dbReference type="ChEBI" id="CHEBI:83834"/>
        <dbReference type="EC" id="5.2.1.8"/>
    </reaction>
</comment>
<dbReference type="Pfam" id="PF00254">
    <property type="entry name" value="FKBP_C"/>
    <property type="match status" value="1"/>
</dbReference>
<proteinExistence type="inferred from homology"/>
<evidence type="ECO:0000256" key="4">
    <source>
        <dbReference type="ARBA" id="ARBA00023235"/>
    </source>
</evidence>
<evidence type="ECO:0000256" key="1">
    <source>
        <dbReference type="ARBA" id="ARBA00000971"/>
    </source>
</evidence>
<dbReference type="KEGG" id="dol:Dole_2409"/>
<dbReference type="AlphaFoldDB" id="A8ZVM6"/>
<dbReference type="EC" id="5.2.1.8" evidence="6"/>
<dbReference type="InterPro" id="IPR000774">
    <property type="entry name" value="PPIase_FKBP_N"/>
</dbReference>
<evidence type="ECO:0000313" key="8">
    <source>
        <dbReference type="EMBL" id="ABW68213.1"/>
    </source>
</evidence>
<evidence type="ECO:0000256" key="2">
    <source>
        <dbReference type="ARBA" id="ARBA00006577"/>
    </source>
</evidence>
<feature type="domain" description="PPIase FKBP-type" evidence="7">
    <location>
        <begin position="149"/>
        <end position="238"/>
    </location>
</feature>
<reference evidence="8 9" key="1">
    <citation type="submission" date="2007-10" db="EMBL/GenBank/DDBJ databases">
        <title>Complete sequence of Desulfococcus oleovorans Hxd3.</title>
        <authorList>
            <consortium name="US DOE Joint Genome Institute"/>
            <person name="Copeland A."/>
            <person name="Lucas S."/>
            <person name="Lapidus A."/>
            <person name="Barry K."/>
            <person name="Glavina del Rio T."/>
            <person name="Dalin E."/>
            <person name="Tice H."/>
            <person name="Pitluck S."/>
            <person name="Kiss H."/>
            <person name="Brettin T."/>
            <person name="Bruce D."/>
            <person name="Detter J.C."/>
            <person name="Han C."/>
            <person name="Schmutz J."/>
            <person name="Larimer F."/>
            <person name="Land M."/>
            <person name="Hauser L."/>
            <person name="Kyrpides N."/>
            <person name="Kim E."/>
            <person name="Wawrik B."/>
            <person name="Richardson P."/>
        </authorList>
    </citation>
    <scope>NUCLEOTIDE SEQUENCE [LARGE SCALE GENOMIC DNA]</scope>
    <source>
        <strain evidence="9">DSM 6200 / JCM 39069 / Hxd3</strain>
    </source>
</reference>
<keyword evidence="3 5" id="KW-0697">Rotamase</keyword>
<dbReference type="PANTHER" id="PTHR43811:SF19">
    <property type="entry name" value="39 KDA FK506-BINDING NUCLEAR PROTEIN"/>
    <property type="match status" value="1"/>
</dbReference>
<dbReference type="eggNOG" id="COG0545">
    <property type="taxonomic scope" value="Bacteria"/>
</dbReference>
<accession>A8ZVM6</accession>
<organism evidence="8 9">
    <name type="scientific">Desulfosudis oleivorans (strain DSM 6200 / JCM 39069 / Hxd3)</name>
    <name type="common">Desulfococcus oleovorans</name>
    <dbReference type="NCBI Taxonomy" id="96561"/>
    <lineage>
        <taxon>Bacteria</taxon>
        <taxon>Pseudomonadati</taxon>
        <taxon>Thermodesulfobacteriota</taxon>
        <taxon>Desulfobacteria</taxon>
        <taxon>Desulfobacterales</taxon>
        <taxon>Desulfosudaceae</taxon>
        <taxon>Desulfosudis</taxon>
    </lineage>
</organism>
<evidence type="ECO:0000259" key="7">
    <source>
        <dbReference type="PROSITE" id="PS50059"/>
    </source>
</evidence>
<dbReference type="STRING" id="96561.Dole_2409"/>
<dbReference type="PANTHER" id="PTHR43811">
    <property type="entry name" value="FKBP-TYPE PEPTIDYL-PROLYL CIS-TRANS ISOMERASE FKPA"/>
    <property type="match status" value="1"/>
</dbReference>
<keyword evidence="4 5" id="KW-0413">Isomerase</keyword>